<proteinExistence type="predicted"/>
<organism evidence="7 8">
    <name type="scientific">Streptomyces carminius</name>
    <dbReference type="NCBI Taxonomy" id="2665496"/>
    <lineage>
        <taxon>Bacteria</taxon>
        <taxon>Bacillati</taxon>
        <taxon>Actinomycetota</taxon>
        <taxon>Actinomycetes</taxon>
        <taxon>Kitasatosporales</taxon>
        <taxon>Streptomycetaceae</taxon>
        <taxon>Streptomyces</taxon>
    </lineage>
</organism>
<evidence type="ECO:0000256" key="5">
    <source>
        <dbReference type="SAM" id="MobiDB-lite"/>
    </source>
</evidence>
<gene>
    <name evidence="7" type="ORF">CUT44_23105</name>
</gene>
<evidence type="ECO:0000256" key="4">
    <source>
        <dbReference type="ARBA" id="ARBA00023136"/>
    </source>
</evidence>
<dbReference type="EMBL" id="PGGW01000065">
    <property type="protein sequence ID" value="PJE95493.1"/>
    <property type="molecule type" value="Genomic_DNA"/>
</dbReference>
<dbReference type="GO" id="GO:0016020">
    <property type="term" value="C:membrane"/>
    <property type="evidence" value="ECO:0007669"/>
    <property type="project" value="UniProtKB-SubCell"/>
</dbReference>
<reference evidence="7 8" key="1">
    <citation type="submission" date="2017-11" db="EMBL/GenBank/DDBJ databases">
        <title>Streptomyces carmine sp. nov., a novel actinomycete isolated from Sophora alopecuroides in Xinjiang, China.</title>
        <authorList>
            <person name="Wang Y."/>
            <person name="Luo X."/>
            <person name="Wan C."/>
            <person name="Zhang L."/>
        </authorList>
    </citation>
    <scope>NUCLEOTIDE SEQUENCE [LARGE SCALE GENOMIC DNA]</scope>
    <source>
        <strain evidence="7 8">TRM SA0054</strain>
    </source>
</reference>
<evidence type="ECO:0000313" key="7">
    <source>
        <dbReference type="EMBL" id="PJE95493.1"/>
    </source>
</evidence>
<sequence>MTGPPPRPRPRPQSTEARGRTGTERTRVDVTLTALTVLYGTFFTVSGAGNVLGRLLPRTPAARLGFSSRGRQGVGVLELLGGAGLLLGHGVPVLSGFAASGLFLLAASALQYHHWAGDRPARLLPAVVTTAAMLFAAAARFLG</sequence>
<dbReference type="Proteomes" id="UP000230407">
    <property type="component" value="Unassembled WGS sequence"/>
</dbReference>
<protein>
    <submittedName>
        <fullName evidence="7">Invasion protein</fullName>
    </submittedName>
</protein>
<evidence type="ECO:0000313" key="8">
    <source>
        <dbReference type="Proteomes" id="UP000230407"/>
    </source>
</evidence>
<comment type="caution">
    <text evidence="7">The sequence shown here is derived from an EMBL/GenBank/DDBJ whole genome shotgun (WGS) entry which is preliminary data.</text>
</comment>
<feature type="transmembrane region" description="Helical" evidence="6">
    <location>
        <begin position="30"/>
        <end position="52"/>
    </location>
</feature>
<evidence type="ECO:0000256" key="1">
    <source>
        <dbReference type="ARBA" id="ARBA00004141"/>
    </source>
</evidence>
<name>A0A2M8LU58_9ACTN</name>
<keyword evidence="4 6" id="KW-0472">Membrane</keyword>
<accession>A0A2M8LU58</accession>
<dbReference type="InterPro" id="IPR032808">
    <property type="entry name" value="DoxX"/>
</dbReference>
<dbReference type="Pfam" id="PF13564">
    <property type="entry name" value="DoxX_2"/>
    <property type="match status" value="1"/>
</dbReference>
<feature type="transmembrane region" description="Helical" evidence="6">
    <location>
        <begin position="123"/>
        <end position="142"/>
    </location>
</feature>
<feature type="region of interest" description="Disordered" evidence="5">
    <location>
        <begin position="1"/>
        <end position="24"/>
    </location>
</feature>
<evidence type="ECO:0000256" key="3">
    <source>
        <dbReference type="ARBA" id="ARBA00022989"/>
    </source>
</evidence>
<comment type="subcellular location">
    <subcellularLocation>
        <location evidence="1">Membrane</location>
        <topology evidence="1">Multi-pass membrane protein</topology>
    </subcellularLocation>
</comment>
<keyword evidence="2 6" id="KW-0812">Transmembrane</keyword>
<keyword evidence="8" id="KW-1185">Reference proteome</keyword>
<keyword evidence="3 6" id="KW-1133">Transmembrane helix</keyword>
<evidence type="ECO:0000256" key="6">
    <source>
        <dbReference type="SAM" id="Phobius"/>
    </source>
</evidence>
<dbReference type="AlphaFoldDB" id="A0A2M8LU58"/>
<evidence type="ECO:0000256" key="2">
    <source>
        <dbReference type="ARBA" id="ARBA00022692"/>
    </source>
</evidence>